<evidence type="ECO:0000256" key="2">
    <source>
        <dbReference type="ARBA" id="ARBA00022840"/>
    </source>
</evidence>
<feature type="domain" description="Sigma-54 factor interaction" evidence="9">
    <location>
        <begin position="1"/>
        <end position="220"/>
    </location>
</feature>
<dbReference type="InterPro" id="IPR025943">
    <property type="entry name" value="Sigma_54_int_dom_ATP-bd_2"/>
</dbReference>
<dbReference type="SUPFAM" id="SSF46689">
    <property type="entry name" value="Homeodomain-like"/>
    <property type="match status" value="1"/>
</dbReference>
<dbReference type="PROSITE" id="PS50045">
    <property type="entry name" value="SIGMA54_INTERACT_4"/>
    <property type="match status" value="1"/>
</dbReference>
<dbReference type="InterPro" id="IPR025944">
    <property type="entry name" value="Sigma_54_int_dom_CS"/>
</dbReference>
<dbReference type="InterPro" id="IPR002197">
    <property type="entry name" value="HTH_Fis"/>
</dbReference>
<dbReference type="Gene3D" id="1.10.10.60">
    <property type="entry name" value="Homeodomain-like"/>
    <property type="match status" value="1"/>
</dbReference>
<dbReference type="SMART" id="SM00382">
    <property type="entry name" value="AAA"/>
    <property type="match status" value="1"/>
</dbReference>
<keyword evidence="6" id="KW-0010">Activator</keyword>
<dbReference type="InterPro" id="IPR009057">
    <property type="entry name" value="Homeodomain-like_sf"/>
</dbReference>
<dbReference type="InterPro" id="IPR003593">
    <property type="entry name" value="AAA+_ATPase"/>
</dbReference>
<dbReference type="PROSITE" id="PS00676">
    <property type="entry name" value="SIGMA54_INTERACT_2"/>
    <property type="match status" value="1"/>
</dbReference>
<evidence type="ECO:0000313" key="11">
    <source>
        <dbReference type="Proteomes" id="UP000321249"/>
    </source>
</evidence>
<dbReference type="PANTHER" id="PTHR32071">
    <property type="entry name" value="TRANSCRIPTIONAL REGULATORY PROTEIN"/>
    <property type="match status" value="1"/>
</dbReference>
<dbReference type="CDD" id="cd00009">
    <property type="entry name" value="AAA"/>
    <property type="match status" value="1"/>
</dbReference>
<dbReference type="PANTHER" id="PTHR32071:SF117">
    <property type="entry name" value="PTS-DEPENDENT DIHYDROXYACETONE KINASE OPERON REGULATORY PROTEIN-RELATED"/>
    <property type="match status" value="1"/>
</dbReference>
<dbReference type="Gene3D" id="3.40.50.300">
    <property type="entry name" value="P-loop containing nucleotide triphosphate hydrolases"/>
    <property type="match status" value="1"/>
</dbReference>
<evidence type="ECO:0000259" key="9">
    <source>
        <dbReference type="PROSITE" id="PS50045"/>
    </source>
</evidence>
<feature type="compositionally biased region" description="Low complexity" evidence="8">
    <location>
        <begin position="264"/>
        <end position="279"/>
    </location>
</feature>
<keyword evidence="3" id="KW-0902">Two-component regulatory system</keyword>
<dbReference type="OrthoDB" id="9154941at2"/>
<dbReference type="InterPro" id="IPR002078">
    <property type="entry name" value="Sigma_54_int"/>
</dbReference>
<proteinExistence type="predicted"/>
<sequence length="354" mass="38641">MKQVRRLIRQVGPSNASVLVTGPSGSGKELVARAIHLASGRAGAPRVAVNCGAIPRELLESELFGHEKGSFTGAHAQHRGRFEEADGGTLFLDEIGDMPADMQVKLLRVLEERVVQRVGGRGQIPVDVRIVAATHRDIERAIDEGRFREDLFYRLAVFPIEIPPLAERAEDIPLLARHFADRARPADRVRFTPAALDRLARHDWPGNVRELKNLIERAGILFTGQTIGAEQVESLLLRRGRVGAAERRALWEATDAMAPEPASAQAPVEAPALEAPSEASGDPVVVPIREGIDMTRLAAGQPVALREMLAEIEQRYIQEALALSGGVVADAARMLSLQRTTLIEKMRKYEVSAA</sequence>
<comment type="caution">
    <text evidence="10">The sequence shown here is derived from an EMBL/GenBank/DDBJ whole genome shotgun (WGS) entry which is preliminary data.</text>
</comment>
<protein>
    <submittedName>
        <fullName evidence="10">Sigma-54-dependent Fis family transcriptional regulator</fullName>
    </submittedName>
</protein>
<evidence type="ECO:0000256" key="7">
    <source>
        <dbReference type="ARBA" id="ARBA00023163"/>
    </source>
</evidence>
<evidence type="ECO:0000256" key="6">
    <source>
        <dbReference type="ARBA" id="ARBA00023159"/>
    </source>
</evidence>
<dbReference type="GO" id="GO:0006355">
    <property type="term" value="P:regulation of DNA-templated transcription"/>
    <property type="evidence" value="ECO:0007669"/>
    <property type="project" value="InterPro"/>
</dbReference>
<dbReference type="Pfam" id="PF25601">
    <property type="entry name" value="AAA_lid_14"/>
    <property type="match status" value="1"/>
</dbReference>
<organism evidence="10 11">
    <name type="scientific">Allosphingosinicella ginsenosidimutans</name>
    <dbReference type="NCBI Taxonomy" id="1176539"/>
    <lineage>
        <taxon>Bacteria</taxon>
        <taxon>Pseudomonadati</taxon>
        <taxon>Pseudomonadota</taxon>
        <taxon>Alphaproteobacteria</taxon>
        <taxon>Sphingomonadales</taxon>
        <taxon>Sphingomonadaceae</taxon>
        <taxon>Allosphingosinicella</taxon>
    </lineage>
</organism>
<keyword evidence="1" id="KW-0547">Nucleotide-binding</keyword>
<dbReference type="GO" id="GO:0000160">
    <property type="term" value="P:phosphorelay signal transduction system"/>
    <property type="evidence" value="ECO:0007669"/>
    <property type="project" value="UniProtKB-KW"/>
</dbReference>
<keyword evidence="4" id="KW-0805">Transcription regulation</keyword>
<evidence type="ECO:0000313" key="10">
    <source>
        <dbReference type="EMBL" id="TXC64986.1"/>
    </source>
</evidence>
<dbReference type="PROSITE" id="PS00688">
    <property type="entry name" value="SIGMA54_INTERACT_3"/>
    <property type="match status" value="1"/>
</dbReference>
<keyword evidence="7" id="KW-0804">Transcription</keyword>
<dbReference type="AlphaFoldDB" id="A0A5C6TZH6"/>
<keyword evidence="5" id="KW-0238">DNA-binding</keyword>
<evidence type="ECO:0000256" key="5">
    <source>
        <dbReference type="ARBA" id="ARBA00023125"/>
    </source>
</evidence>
<dbReference type="Gene3D" id="1.10.8.60">
    <property type="match status" value="1"/>
</dbReference>
<name>A0A5C6TZH6_9SPHN</name>
<dbReference type="EMBL" id="VOQQ01000001">
    <property type="protein sequence ID" value="TXC64986.1"/>
    <property type="molecule type" value="Genomic_DNA"/>
</dbReference>
<evidence type="ECO:0000256" key="8">
    <source>
        <dbReference type="SAM" id="MobiDB-lite"/>
    </source>
</evidence>
<accession>A0A5C6TZH6</accession>
<evidence type="ECO:0000256" key="1">
    <source>
        <dbReference type="ARBA" id="ARBA00022741"/>
    </source>
</evidence>
<dbReference type="GO" id="GO:0005524">
    <property type="term" value="F:ATP binding"/>
    <property type="evidence" value="ECO:0007669"/>
    <property type="project" value="UniProtKB-KW"/>
</dbReference>
<dbReference type="Proteomes" id="UP000321249">
    <property type="component" value="Unassembled WGS sequence"/>
</dbReference>
<dbReference type="SUPFAM" id="SSF52540">
    <property type="entry name" value="P-loop containing nucleoside triphosphate hydrolases"/>
    <property type="match status" value="1"/>
</dbReference>
<evidence type="ECO:0000256" key="3">
    <source>
        <dbReference type="ARBA" id="ARBA00023012"/>
    </source>
</evidence>
<dbReference type="InterPro" id="IPR058031">
    <property type="entry name" value="AAA_lid_NorR"/>
</dbReference>
<gene>
    <name evidence="10" type="ORF">FRZ32_08985</name>
</gene>
<dbReference type="Pfam" id="PF02954">
    <property type="entry name" value="HTH_8"/>
    <property type="match status" value="1"/>
</dbReference>
<dbReference type="InterPro" id="IPR027417">
    <property type="entry name" value="P-loop_NTPase"/>
</dbReference>
<reference evidence="10 11" key="1">
    <citation type="journal article" date="2015" name="J. Microbiol.">
        <title>Sphingosinicella ginsenosidimutans sp. nov., with ginsenoside converting activity.</title>
        <authorList>
            <person name="Kim J.K."/>
            <person name="Kang M.S."/>
            <person name="Park S.C."/>
            <person name="Kim K.M."/>
            <person name="Choi K."/>
            <person name="Yoon M.H."/>
            <person name="Im W.T."/>
        </authorList>
    </citation>
    <scope>NUCLEOTIDE SEQUENCE [LARGE SCALE GENOMIC DNA]</scope>
    <source>
        <strain evidence="10 11">BS-11</strain>
    </source>
</reference>
<feature type="region of interest" description="Disordered" evidence="8">
    <location>
        <begin position="255"/>
        <end position="280"/>
    </location>
</feature>
<dbReference type="Pfam" id="PF00158">
    <property type="entry name" value="Sigma54_activat"/>
    <property type="match status" value="1"/>
</dbReference>
<evidence type="ECO:0000256" key="4">
    <source>
        <dbReference type="ARBA" id="ARBA00023015"/>
    </source>
</evidence>
<dbReference type="FunFam" id="3.40.50.300:FF:000006">
    <property type="entry name" value="DNA-binding transcriptional regulator NtrC"/>
    <property type="match status" value="1"/>
</dbReference>
<keyword evidence="2" id="KW-0067">ATP-binding</keyword>
<keyword evidence="11" id="KW-1185">Reference proteome</keyword>
<dbReference type="GO" id="GO:0043565">
    <property type="term" value="F:sequence-specific DNA binding"/>
    <property type="evidence" value="ECO:0007669"/>
    <property type="project" value="InterPro"/>
</dbReference>
<dbReference type="PRINTS" id="PR01590">
    <property type="entry name" value="HTHFIS"/>
</dbReference>